<dbReference type="Pfam" id="PF02413">
    <property type="entry name" value="Caudo_TAP"/>
    <property type="match status" value="1"/>
</dbReference>
<name>A0A2D0KLE4_9GAMM</name>
<keyword evidence="2" id="KW-1185">Reference proteome</keyword>
<evidence type="ECO:0000313" key="1">
    <source>
        <dbReference type="EMBL" id="PHM64216.1"/>
    </source>
</evidence>
<gene>
    <name evidence="1" type="ORF">Xsto_03239</name>
</gene>
<evidence type="ECO:0000313" key="2">
    <source>
        <dbReference type="Proteomes" id="UP000222366"/>
    </source>
</evidence>
<proteinExistence type="predicted"/>
<accession>A0A2D0KLE4</accession>
<dbReference type="RefSeq" id="WP_099125693.1">
    <property type="nucleotide sequence ID" value="NZ_CAWNRH010000109.1"/>
</dbReference>
<comment type="caution">
    <text evidence="1">The sequence shown here is derived from an EMBL/GenBank/DDBJ whole genome shotgun (WGS) entry which is preliminary data.</text>
</comment>
<dbReference type="PANTHER" id="PTHR34413:SF2">
    <property type="entry name" value="PROPHAGE TAIL FIBER ASSEMBLY PROTEIN HOMOLOG TFAE-RELATED"/>
    <property type="match status" value="1"/>
</dbReference>
<dbReference type="InterPro" id="IPR051220">
    <property type="entry name" value="TFA_Chaperone"/>
</dbReference>
<protein>
    <submittedName>
        <fullName evidence="1">Tail fiber assembly protein</fullName>
    </submittedName>
</protein>
<dbReference type="PANTHER" id="PTHR34413">
    <property type="entry name" value="PROPHAGE TAIL FIBER ASSEMBLY PROTEIN HOMOLOG TFAE-RELATED-RELATED"/>
    <property type="match status" value="1"/>
</dbReference>
<dbReference type="EMBL" id="NJAJ01000034">
    <property type="protein sequence ID" value="PHM64216.1"/>
    <property type="molecule type" value="Genomic_DNA"/>
</dbReference>
<dbReference type="InterPro" id="IPR003458">
    <property type="entry name" value="Phage_T4_Gp38_tail_assem"/>
</dbReference>
<dbReference type="AlphaFoldDB" id="A0A2D0KLE4"/>
<dbReference type="Proteomes" id="UP000222366">
    <property type="component" value="Unassembled WGS sequence"/>
</dbReference>
<reference evidence="1 2" key="1">
    <citation type="journal article" date="2017" name="Nat. Microbiol.">
        <title>Natural product diversity associated with the nematode symbionts Photorhabdus and Xenorhabdus.</title>
        <authorList>
            <person name="Tobias N.J."/>
            <person name="Wolff H."/>
            <person name="Djahanschiri B."/>
            <person name="Grundmann F."/>
            <person name="Kronenwerth M."/>
            <person name="Shi Y.M."/>
            <person name="Simonyi S."/>
            <person name="Grun P."/>
            <person name="Shapiro-Ilan D."/>
            <person name="Pidot S.J."/>
            <person name="Stinear T.P."/>
            <person name="Ebersberger I."/>
            <person name="Bode H.B."/>
        </authorList>
    </citation>
    <scope>NUCLEOTIDE SEQUENCE [LARGE SCALE GENOMIC DNA]</scope>
    <source>
        <strain evidence="1 2">DSM 17904</strain>
    </source>
</reference>
<sequence length="112" mass="12723">MRYFKDNAGSVYAYNEIQTPKEGLISITEKEAKILANPPLTTAQLITQAEYEKRTRLAEATRMTAPLQYAVDLQMATQVEQISLTAWKKYCVLLNRVDCATAPDIIWPEQPE</sequence>
<organism evidence="1 2">
    <name type="scientific">Xenorhabdus stockiae</name>
    <dbReference type="NCBI Taxonomy" id="351614"/>
    <lineage>
        <taxon>Bacteria</taxon>
        <taxon>Pseudomonadati</taxon>
        <taxon>Pseudomonadota</taxon>
        <taxon>Gammaproteobacteria</taxon>
        <taxon>Enterobacterales</taxon>
        <taxon>Morganellaceae</taxon>
        <taxon>Xenorhabdus</taxon>
    </lineage>
</organism>